<protein>
    <recommendedName>
        <fullName evidence="2">Helix-turn-helix domain-containing protein</fullName>
    </recommendedName>
</protein>
<dbReference type="STRING" id="1330021.A0A367LBU8"/>
<organism evidence="3 4">
    <name type="scientific">Ophiocordyceps polyrhachis-furcata BCC 54312</name>
    <dbReference type="NCBI Taxonomy" id="1330021"/>
    <lineage>
        <taxon>Eukaryota</taxon>
        <taxon>Fungi</taxon>
        <taxon>Dikarya</taxon>
        <taxon>Ascomycota</taxon>
        <taxon>Pezizomycotina</taxon>
        <taxon>Sordariomycetes</taxon>
        <taxon>Hypocreomycetidae</taxon>
        <taxon>Hypocreales</taxon>
        <taxon>Ophiocordycipitaceae</taxon>
        <taxon>Ophiocordyceps</taxon>
    </lineage>
</organism>
<dbReference type="Proteomes" id="UP000253664">
    <property type="component" value="Unassembled WGS sequence"/>
</dbReference>
<reference evidence="3 4" key="1">
    <citation type="journal article" date="2015" name="BMC Genomics">
        <title>Insights from the genome of Ophiocordyceps polyrhachis-furcata to pathogenicity and host specificity in insect fungi.</title>
        <authorList>
            <person name="Wichadakul D."/>
            <person name="Kobmoo N."/>
            <person name="Ingsriswang S."/>
            <person name="Tangphatsornruang S."/>
            <person name="Chantasingh D."/>
            <person name="Luangsa-ard J.J."/>
            <person name="Eurwilaichitr L."/>
        </authorList>
    </citation>
    <scope>NUCLEOTIDE SEQUENCE [LARGE SCALE GENOMIC DNA]</scope>
    <source>
        <strain evidence="3 4">BCC 54312</strain>
    </source>
</reference>
<dbReference type="Pfam" id="PF22943">
    <property type="entry name" value="HTH_68"/>
    <property type="match status" value="1"/>
</dbReference>
<name>A0A367LBU8_9HYPO</name>
<feature type="domain" description="Helix-turn-helix" evidence="2">
    <location>
        <begin position="139"/>
        <end position="181"/>
    </location>
</feature>
<dbReference type="AlphaFoldDB" id="A0A367LBU8"/>
<evidence type="ECO:0000259" key="2">
    <source>
        <dbReference type="Pfam" id="PF22943"/>
    </source>
</evidence>
<keyword evidence="4" id="KW-1185">Reference proteome</keyword>
<proteinExistence type="predicted"/>
<dbReference type="OrthoDB" id="4085451at2759"/>
<gene>
    <name evidence="3" type="ORF">L249_4202</name>
</gene>
<evidence type="ECO:0000256" key="1">
    <source>
        <dbReference type="SAM" id="MobiDB-lite"/>
    </source>
</evidence>
<comment type="caution">
    <text evidence="3">The sequence shown here is derived from an EMBL/GenBank/DDBJ whole genome shotgun (WGS) entry which is preliminary data.</text>
</comment>
<feature type="region of interest" description="Disordered" evidence="1">
    <location>
        <begin position="1"/>
        <end position="22"/>
    </location>
</feature>
<dbReference type="InterPro" id="IPR054448">
    <property type="entry name" value="HTH_put_ascomycetes"/>
</dbReference>
<dbReference type="EMBL" id="LKCN02000009">
    <property type="protein sequence ID" value="RCI11897.1"/>
    <property type="molecule type" value="Genomic_DNA"/>
</dbReference>
<evidence type="ECO:0000313" key="3">
    <source>
        <dbReference type="EMBL" id="RCI11897.1"/>
    </source>
</evidence>
<accession>A0A367LBU8</accession>
<evidence type="ECO:0000313" key="4">
    <source>
        <dbReference type="Proteomes" id="UP000253664"/>
    </source>
</evidence>
<sequence>MGSYISRPASTTGRQSSKRKFPLRSHEIASLPSLAHQAPPVSRLAWPVPTSAAQDGSAGKTSCEDTIKHTTEFATRLRDIGIAQPVSISISRLEAATLRPPSSRDNATLSVLKARQAAQLRANDESGDVGLVQVRGRQFVHLGFILDALQMRSGGTSNSIIEERLGLRTGIMAKLGPRGLFDAAFH</sequence>